<evidence type="ECO:0000259" key="4">
    <source>
        <dbReference type="PROSITE" id="PS50048"/>
    </source>
</evidence>
<name>A0A9P9JAA2_9HYPO</name>
<dbReference type="PANTHER" id="PTHR31001">
    <property type="entry name" value="UNCHARACTERIZED TRANSCRIPTIONAL REGULATORY PROTEIN"/>
    <property type="match status" value="1"/>
</dbReference>
<dbReference type="SUPFAM" id="SSF57701">
    <property type="entry name" value="Zn2/Cys6 DNA-binding domain"/>
    <property type="match status" value="1"/>
</dbReference>
<dbReference type="Gene3D" id="4.10.240.10">
    <property type="entry name" value="Zn(2)-C6 fungal-type DNA-binding domain"/>
    <property type="match status" value="1"/>
</dbReference>
<feature type="region of interest" description="Disordered" evidence="3">
    <location>
        <begin position="102"/>
        <end position="123"/>
    </location>
</feature>
<dbReference type="GO" id="GO:0008270">
    <property type="term" value="F:zinc ion binding"/>
    <property type="evidence" value="ECO:0007669"/>
    <property type="project" value="InterPro"/>
</dbReference>
<dbReference type="EMBL" id="JAGMUV010000005">
    <property type="protein sequence ID" value="KAH7156601.1"/>
    <property type="molecule type" value="Genomic_DNA"/>
</dbReference>
<dbReference type="CDD" id="cd12148">
    <property type="entry name" value="fungal_TF_MHR"/>
    <property type="match status" value="1"/>
</dbReference>
<evidence type="ECO:0000256" key="3">
    <source>
        <dbReference type="SAM" id="MobiDB-lite"/>
    </source>
</evidence>
<feature type="domain" description="Zn(2)-C6 fungal-type" evidence="4">
    <location>
        <begin position="13"/>
        <end position="45"/>
    </location>
</feature>
<comment type="subcellular location">
    <subcellularLocation>
        <location evidence="1">Nucleus</location>
    </subcellularLocation>
</comment>
<organism evidence="5 6">
    <name type="scientific">Dactylonectria macrodidyma</name>
    <dbReference type="NCBI Taxonomy" id="307937"/>
    <lineage>
        <taxon>Eukaryota</taxon>
        <taxon>Fungi</taxon>
        <taxon>Dikarya</taxon>
        <taxon>Ascomycota</taxon>
        <taxon>Pezizomycotina</taxon>
        <taxon>Sordariomycetes</taxon>
        <taxon>Hypocreomycetidae</taxon>
        <taxon>Hypocreales</taxon>
        <taxon>Nectriaceae</taxon>
        <taxon>Dactylonectria</taxon>
    </lineage>
</organism>
<evidence type="ECO:0000313" key="5">
    <source>
        <dbReference type="EMBL" id="KAH7156601.1"/>
    </source>
</evidence>
<dbReference type="GO" id="GO:0000981">
    <property type="term" value="F:DNA-binding transcription factor activity, RNA polymerase II-specific"/>
    <property type="evidence" value="ECO:0007669"/>
    <property type="project" value="InterPro"/>
</dbReference>
<dbReference type="AlphaFoldDB" id="A0A9P9JAA2"/>
<sequence length="691" mass="76778">MASRRIPSVRLAACEPCRRAKLACGHERPLCVRCRDRGQGESCTYRDRPFRRRTLRSDVFKSSPRTESVSATSPQPHFYPNPGYLGSSSHSTIYNEMASFPASDNGDMNDDGAAQEPFSSSSSNMLNGQGIADRAAHALNQLIRTDIPGLKNLVQAWLDKNVNLPLAEPFVARSAEATRDLATLLPPSAAGLQGPSESVARQAKILLRNTLRRFTIRRDSTVEEYYAQMFGDNLRWETIGIFFHAACRASVDIVSFPSLYTNDRQRRDLTRALTYVGDCCLETCLALDCLNDLQLILQYENFIVHSQVDGDQSYHSWRRMGDLTSSLFALGYHEKIDAAASNIPPFVAELRKRAFARVYKGDKGLAIFLGRPPRITKAYCTFQIPANRPGVWDNPGPASSNYGTYLGSQVREDSATVDSGLDYLEPINYTAETRCTARFARLKEDILGLFRQRMSPDQVGKASAIRAAVENEWRELPAHFKLTTSLRNCTSDPFTKDFLVGTRLDYLHTLFLLHLASLKQISEPDEALLTVAGEMLSHTVEIIILRDRLVNSGTSLIWKVAQFGLPAAGIISLALLNPTGNTGPGMFSRSKLVQDLSVLVAEIRTGAVIQAGEPNFALFTRATSTIQSLLDSVVTWGQTRAEPLSTQVEPPTAYIDRWDPCINFDPWEFEIDFWANLAEHPTLHGQAAESL</sequence>
<dbReference type="Pfam" id="PF00172">
    <property type="entry name" value="Zn_clus"/>
    <property type="match status" value="1"/>
</dbReference>
<dbReference type="PANTHER" id="PTHR31001:SF40">
    <property type="entry name" value="ZN(II)2CYS6 TRANSCRIPTION FACTOR (EUROFUNG)"/>
    <property type="match status" value="1"/>
</dbReference>
<dbReference type="InterPro" id="IPR036864">
    <property type="entry name" value="Zn2-C6_fun-type_DNA-bd_sf"/>
</dbReference>
<gene>
    <name evidence="5" type="ORF">EDB81DRAFT_787490</name>
</gene>
<protein>
    <recommendedName>
        <fullName evidence="4">Zn(2)-C6 fungal-type domain-containing protein</fullName>
    </recommendedName>
</protein>
<keyword evidence="2" id="KW-0539">Nucleus</keyword>
<accession>A0A9P9JAA2</accession>
<dbReference type="PROSITE" id="PS50048">
    <property type="entry name" value="ZN2_CY6_FUNGAL_2"/>
    <property type="match status" value="1"/>
</dbReference>
<dbReference type="InterPro" id="IPR001138">
    <property type="entry name" value="Zn2Cys6_DnaBD"/>
</dbReference>
<dbReference type="InterPro" id="IPR050613">
    <property type="entry name" value="Sec_Metabolite_Reg"/>
</dbReference>
<evidence type="ECO:0000256" key="1">
    <source>
        <dbReference type="ARBA" id="ARBA00004123"/>
    </source>
</evidence>
<dbReference type="OrthoDB" id="4898680at2759"/>
<keyword evidence="6" id="KW-1185">Reference proteome</keyword>
<feature type="compositionally biased region" description="Polar residues" evidence="3">
    <location>
        <begin position="63"/>
        <end position="75"/>
    </location>
</feature>
<evidence type="ECO:0000313" key="6">
    <source>
        <dbReference type="Proteomes" id="UP000738349"/>
    </source>
</evidence>
<dbReference type="GO" id="GO:0005634">
    <property type="term" value="C:nucleus"/>
    <property type="evidence" value="ECO:0007669"/>
    <property type="project" value="UniProtKB-SubCell"/>
</dbReference>
<proteinExistence type="predicted"/>
<reference evidence="5" key="1">
    <citation type="journal article" date="2021" name="Nat. Commun.">
        <title>Genetic determinants of endophytism in the Arabidopsis root mycobiome.</title>
        <authorList>
            <person name="Mesny F."/>
            <person name="Miyauchi S."/>
            <person name="Thiergart T."/>
            <person name="Pickel B."/>
            <person name="Atanasova L."/>
            <person name="Karlsson M."/>
            <person name="Huettel B."/>
            <person name="Barry K.W."/>
            <person name="Haridas S."/>
            <person name="Chen C."/>
            <person name="Bauer D."/>
            <person name="Andreopoulos W."/>
            <person name="Pangilinan J."/>
            <person name="LaButti K."/>
            <person name="Riley R."/>
            <person name="Lipzen A."/>
            <person name="Clum A."/>
            <person name="Drula E."/>
            <person name="Henrissat B."/>
            <person name="Kohler A."/>
            <person name="Grigoriev I.V."/>
            <person name="Martin F.M."/>
            <person name="Hacquard S."/>
        </authorList>
    </citation>
    <scope>NUCLEOTIDE SEQUENCE</scope>
    <source>
        <strain evidence="5">MPI-CAGE-AT-0147</strain>
    </source>
</reference>
<comment type="caution">
    <text evidence="5">The sequence shown here is derived from an EMBL/GenBank/DDBJ whole genome shotgun (WGS) entry which is preliminary data.</text>
</comment>
<feature type="region of interest" description="Disordered" evidence="3">
    <location>
        <begin position="58"/>
        <end position="82"/>
    </location>
</feature>
<dbReference type="PROSITE" id="PS00463">
    <property type="entry name" value="ZN2_CY6_FUNGAL_1"/>
    <property type="match status" value="1"/>
</dbReference>
<dbReference type="CDD" id="cd00067">
    <property type="entry name" value="GAL4"/>
    <property type="match status" value="1"/>
</dbReference>
<evidence type="ECO:0000256" key="2">
    <source>
        <dbReference type="ARBA" id="ARBA00023242"/>
    </source>
</evidence>
<dbReference type="Proteomes" id="UP000738349">
    <property type="component" value="Unassembled WGS sequence"/>
</dbReference>